<keyword evidence="3" id="KW-1185">Reference proteome</keyword>
<name>A0A3P3W3P2_9FLAO</name>
<dbReference type="RefSeq" id="WP_125013757.1">
    <property type="nucleotide sequence ID" value="NZ_RQVR01000020.1"/>
</dbReference>
<evidence type="ECO:0000256" key="1">
    <source>
        <dbReference type="SAM" id="Phobius"/>
    </source>
</evidence>
<organism evidence="2 3">
    <name type="scientific">Flavobacterium macacae</name>
    <dbReference type="NCBI Taxonomy" id="2488993"/>
    <lineage>
        <taxon>Bacteria</taxon>
        <taxon>Pseudomonadati</taxon>
        <taxon>Bacteroidota</taxon>
        <taxon>Flavobacteriia</taxon>
        <taxon>Flavobacteriales</taxon>
        <taxon>Flavobacteriaceae</taxon>
        <taxon>Flavobacterium</taxon>
    </lineage>
</organism>
<dbReference type="AlphaFoldDB" id="A0A3P3W3P2"/>
<comment type="caution">
    <text evidence="2">The sequence shown here is derived from an EMBL/GenBank/DDBJ whole genome shotgun (WGS) entry which is preliminary data.</text>
</comment>
<gene>
    <name evidence="2" type="ORF">EG849_13815</name>
</gene>
<accession>A0A3P3W3P2</accession>
<sequence length="122" mass="14558">MRKIHIILISIIVFVIGIFSFLYFCFISMEIEDKYGEFENLYYEVSDGDLIIIDQVECGFIKRYDRDIFVEQEDCLKNILTFSKNKVEVYDVKINQTYIKFDLKEATTLKNQSSTKLIYKNF</sequence>
<keyword evidence="1" id="KW-0472">Membrane</keyword>
<keyword evidence="1" id="KW-1133">Transmembrane helix</keyword>
<evidence type="ECO:0000313" key="3">
    <source>
        <dbReference type="Proteomes" id="UP000271937"/>
    </source>
</evidence>
<dbReference type="Proteomes" id="UP000271937">
    <property type="component" value="Unassembled WGS sequence"/>
</dbReference>
<dbReference type="EMBL" id="RQVR01000020">
    <property type="protein sequence ID" value="RRJ89037.1"/>
    <property type="molecule type" value="Genomic_DNA"/>
</dbReference>
<dbReference type="OrthoDB" id="1362010at2"/>
<feature type="transmembrane region" description="Helical" evidence="1">
    <location>
        <begin position="6"/>
        <end position="26"/>
    </location>
</feature>
<proteinExistence type="predicted"/>
<evidence type="ECO:0000313" key="2">
    <source>
        <dbReference type="EMBL" id="RRJ89037.1"/>
    </source>
</evidence>
<reference evidence="2 3" key="1">
    <citation type="submission" date="2018-11" db="EMBL/GenBank/DDBJ databases">
        <title>Flavobacterium sp. nov., YIM 102600 draft genome.</title>
        <authorList>
            <person name="Li G."/>
            <person name="Jiang Y."/>
        </authorList>
    </citation>
    <scope>NUCLEOTIDE SEQUENCE [LARGE SCALE GENOMIC DNA]</scope>
    <source>
        <strain evidence="2 3">YIM 102600</strain>
    </source>
</reference>
<protein>
    <submittedName>
        <fullName evidence="2">Uncharacterized protein</fullName>
    </submittedName>
</protein>
<keyword evidence="1" id="KW-0812">Transmembrane</keyword>